<dbReference type="InterPro" id="IPR036286">
    <property type="entry name" value="LexA/Signal_pep-like_sf"/>
</dbReference>
<dbReference type="PROSITE" id="PS50943">
    <property type="entry name" value="HTH_CROC1"/>
    <property type="match status" value="1"/>
</dbReference>
<evidence type="ECO:0000313" key="5">
    <source>
        <dbReference type="EMBL" id="OAT74921.1"/>
    </source>
</evidence>
<proteinExistence type="predicted"/>
<evidence type="ECO:0000313" key="6">
    <source>
        <dbReference type="Proteomes" id="UP000078225"/>
    </source>
</evidence>
<name>A0A1B7KY27_9ENTR</name>
<dbReference type="InterPro" id="IPR039418">
    <property type="entry name" value="LexA-like"/>
</dbReference>
<dbReference type="AlphaFoldDB" id="A0A1B7KY27"/>
<evidence type="ECO:0000256" key="2">
    <source>
        <dbReference type="ARBA" id="ARBA00023125"/>
    </source>
</evidence>
<dbReference type="InterPro" id="IPR001387">
    <property type="entry name" value="Cro/C1-type_HTH"/>
</dbReference>
<dbReference type="CDD" id="cd00093">
    <property type="entry name" value="HTH_XRE"/>
    <property type="match status" value="1"/>
</dbReference>
<dbReference type="InterPro" id="IPR010982">
    <property type="entry name" value="Lambda_DNA-bd_dom_sf"/>
</dbReference>
<dbReference type="CDD" id="cd06529">
    <property type="entry name" value="S24_LexA-like"/>
    <property type="match status" value="1"/>
</dbReference>
<dbReference type="OrthoDB" id="9791537at2"/>
<dbReference type="RefSeq" id="WP_064601300.1">
    <property type="nucleotide sequence ID" value="NZ_LYRP01000050.1"/>
</dbReference>
<dbReference type="SMART" id="SM00530">
    <property type="entry name" value="HTH_XRE"/>
    <property type="match status" value="1"/>
</dbReference>
<gene>
    <name evidence="5" type="ORF">A9B99_17190</name>
</gene>
<dbReference type="Pfam" id="PF00717">
    <property type="entry name" value="Peptidase_S24"/>
    <property type="match status" value="1"/>
</dbReference>
<dbReference type="PANTHER" id="PTHR40661">
    <property type="match status" value="1"/>
</dbReference>
<dbReference type="Proteomes" id="UP000078225">
    <property type="component" value="Unassembled WGS sequence"/>
</dbReference>
<dbReference type="InterPro" id="IPR015927">
    <property type="entry name" value="Peptidase_S24_S26A/B/C"/>
</dbReference>
<dbReference type="SUPFAM" id="SSF51306">
    <property type="entry name" value="LexA/Signal peptidase"/>
    <property type="match status" value="1"/>
</dbReference>
<accession>A0A1B7KY27</accession>
<dbReference type="SUPFAM" id="SSF47413">
    <property type="entry name" value="lambda repressor-like DNA-binding domains"/>
    <property type="match status" value="1"/>
</dbReference>
<dbReference type="STRING" id="1691903.A9B99_17190"/>
<dbReference type="Gene3D" id="1.10.260.40">
    <property type="entry name" value="lambda repressor-like DNA-binding domains"/>
    <property type="match status" value="1"/>
</dbReference>
<keyword evidence="2 5" id="KW-0238">DNA-binding</keyword>
<keyword evidence="3" id="KW-0804">Transcription</keyword>
<keyword evidence="6" id="KW-1185">Reference proteome</keyword>
<comment type="caution">
    <text evidence="5">The sequence shown here is derived from an EMBL/GenBank/DDBJ whole genome shotgun (WGS) entry which is preliminary data.</text>
</comment>
<dbReference type="PANTHER" id="PTHR40661:SF3">
    <property type="entry name" value="FELS-1 PROPHAGE TRANSCRIPTIONAL REGULATOR"/>
    <property type="match status" value="1"/>
</dbReference>
<keyword evidence="1" id="KW-0805">Transcription regulation</keyword>
<sequence length="214" mass="23315">MGTLGSRIRSLRKDRKLTQVQLGKIVGVSDVTVGYWEKDQNQPGGVSLTKLAKFFGVSEGFLVTGKEEKSNVDTASLGAMRVPVISWVQAGGWTGESDATNLEGTLEYVLTTDAHSLGTFALRVKGKSMEPDFREGDTIIVDPELAPGPGDYVVAKNGGNEATFKKYRSRGVTESGEDVFELVPLNPDFATLDSSRERILIIGVVVEHRRTMRH</sequence>
<evidence type="ECO:0000256" key="3">
    <source>
        <dbReference type="ARBA" id="ARBA00023163"/>
    </source>
</evidence>
<dbReference type="Gene3D" id="2.10.109.10">
    <property type="entry name" value="Umud Fragment, subunit A"/>
    <property type="match status" value="1"/>
</dbReference>
<protein>
    <submittedName>
        <fullName evidence="5">DNA-binding protein</fullName>
    </submittedName>
</protein>
<evidence type="ECO:0000259" key="4">
    <source>
        <dbReference type="PROSITE" id="PS50943"/>
    </source>
</evidence>
<reference evidence="6" key="1">
    <citation type="submission" date="2016-05" db="EMBL/GenBank/DDBJ databases">
        <authorList>
            <person name="Behera P."/>
            <person name="Vaishampayan P."/>
            <person name="Singh N."/>
            <person name="Raina V."/>
            <person name="Suar M."/>
            <person name="Pattnaik A."/>
            <person name="Rastogi G."/>
        </authorList>
    </citation>
    <scope>NUCLEOTIDE SEQUENCE [LARGE SCALE GENOMIC DNA]</scope>
    <source>
        <strain evidence="6">MP23</strain>
    </source>
</reference>
<feature type="domain" description="HTH cro/C1-type" evidence="4">
    <location>
        <begin position="8"/>
        <end position="62"/>
    </location>
</feature>
<evidence type="ECO:0000256" key="1">
    <source>
        <dbReference type="ARBA" id="ARBA00023015"/>
    </source>
</evidence>
<dbReference type="EMBL" id="LYRP01000050">
    <property type="protein sequence ID" value="OAT74921.1"/>
    <property type="molecule type" value="Genomic_DNA"/>
</dbReference>
<dbReference type="GO" id="GO:0003677">
    <property type="term" value="F:DNA binding"/>
    <property type="evidence" value="ECO:0007669"/>
    <property type="project" value="UniProtKB-KW"/>
</dbReference>
<dbReference type="Pfam" id="PF01381">
    <property type="entry name" value="HTH_3"/>
    <property type="match status" value="1"/>
</dbReference>
<organism evidence="5 6">
    <name type="scientific">Mangrovibacter phragmitis</name>
    <dbReference type="NCBI Taxonomy" id="1691903"/>
    <lineage>
        <taxon>Bacteria</taxon>
        <taxon>Pseudomonadati</taxon>
        <taxon>Pseudomonadota</taxon>
        <taxon>Gammaproteobacteria</taxon>
        <taxon>Enterobacterales</taxon>
        <taxon>Enterobacteriaceae</taxon>
        <taxon>Mangrovibacter</taxon>
    </lineage>
</organism>